<comment type="caution">
    <text evidence="2">The sequence shown here is derived from an EMBL/GenBank/DDBJ whole genome shotgun (WGS) entry which is preliminary data.</text>
</comment>
<name>A0ABD0PE76_CIRMR</name>
<reference evidence="2 3" key="1">
    <citation type="submission" date="2024-05" db="EMBL/GenBank/DDBJ databases">
        <title>Genome sequencing and assembly of Indian major carp, Cirrhinus mrigala (Hamilton, 1822).</title>
        <authorList>
            <person name="Mohindra V."/>
            <person name="Chowdhury L.M."/>
            <person name="Lal K."/>
            <person name="Jena J.K."/>
        </authorList>
    </citation>
    <scope>NUCLEOTIDE SEQUENCE [LARGE SCALE GENOMIC DNA]</scope>
    <source>
        <strain evidence="2">CM1030</strain>
        <tissue evidence="2">Blood</tissue>
    </source>
</reference>
<dbReference type="Proteomes" id="UP001529510">
    <property type="component" value="Unassembled WGS sequence"/>
</dbReference>
<feature type="non-terminal residue" evidence="2">
    <location>
        <position position="57"/>
    </location>
</feature>
<dbReference type="Gene3D" id="2.60.120.200">
    <property type="match status" value="1"/>
</dbReference>
<feature type="non-terminal residue" evidence="2">
    <location>
        <position position="1"/>
    </location>
</feature>
<sequence>AVKSRTGPGEFLRNALWHTGDTDGEVKLLWKDPRNVGWQDKTSYRWQLSHRPQVGYI</sequence>
<proteinExistence type="predicted"/>
<dbReference type="PROSITE" id="PS51236">
    <property type="entry name" value="TSP_CTER"/>
    <property type="match status" value="1"/>
</dbReference>
<dbReference type="EMBL" id="JAMKFB020000016">
    <property type="protein sequence ID" value="KAL0171468.1"/>
    <property type="molecule type" value="Genomic_DNA"/>
</dbReference>
<gene>
    <name evidence="2" type="ORF">M9458_031779</name>
</gene>
<dbReference type="InterPro" id="IPR013320">
    <property type="entry name" value="ConA-like_dom_sf"/>
</dbReference>
<feature type="domain" description="TSP C-terminal" evidence="1">
    <location>
        <begin position="1"/>
        <end position="57"/>
    </location>
</feature>
<dbReference type="SUPFAM" id="SSF49899">
    <property type="entry name" value="Concanavalin A-like lectins/glucanases"/>
    <property type="match status" value="1"/>
</dbReference>
<dbReference type="InterPro" id="IPR008859">
    <property type="entry name" value="Thrombospondin_C"/>
</dbReference>
<evidence type="ECO:0000313" key="2">
    <source>
        <dbReference type="EMBL" id="KAL0171468.1"/>
    </source>
</evidence>
<dbReference type="PANTHER" id="PTHR10199:SF89">
    <property type="entry name" value="THROMBOSPONDIN-3"/>
    <property type="match status" value="1"/>
</dbReference>
<evidence type="ECO:0000259" key="1">
    <source>
        <dbReference type="PROSITE" id="PS51236"/>
    </source>
</evidence>
<accession>A0ABD0PE76</accession>
<keyword evidence="3" id="KW-1185">Reference proteome</keyword>
<dbReference type="Pfam" id="PF05735">
    <property type="entry name" value="TSP_C"/>
    <property type="match status" value="1"/>
</dbReference>
<dbReference type="PANTHER" id="PTHR10199">
    <property type="entry name" value="THROMBOSPONDIN"/>
    <property type="match status" value="1"/>
</dbReference>
<dbReference type="AlphaFoldDB" id="A0ABD0PE76"/>
<evidence type="ECO:0000313" key="3">
    <source>
        <dbReference type="Proteomes" id="UP001529510"/>
    </source>
</evidence>
<organism evidence="2 3">
    <name type="scientific">Cirrhinus mrigala</name>
    <name type="common">Mrigala</name>
    <dbReference type="NCBI Taxonomy" id="683832"/>
    <lineage>
        <taxon>Eukaryota</taxon>
        <taxon>Metazoa</taxon>
        <taxon>Chordata</taxon>
        <taxon>Craniata</taxon>
        <taxon>Vertebrata</taxon>
        <taxon>Euteleostomi</taxon>
        <taxon>Actinopterygii</taxon>
        <taxon>Neopterygii</taxon>
        <taxon>Teleostei</taxon>
        <taxon>Ostariophysi</taxon>
        <taxon>Cypriniformes</taxon>
        <taxon>Cyprinidae</taxon>
        <taxon>Labeoninae</taxon>
        <taxon>Labeonini</taxon>
        <taxon>Cirrhinus</taxon>
    </lineage>
</organism>
<protein>
    <recommendedName>
        <fullName evidence="1">TSP C-terminal domain-containing protein</fullName>
    </recommendedName>
</protein>